<dbReference type="EMBL" id="SPHZ02000012">
    <property type="protein sequence ID" value="KAF0888228.1"/>
    <property type="molecule type" value="Genomic_DNA"/>
</dbReference>
<proteinExistence type="predicted"/>
<reference evidence="1 2" key="1">
    <citation type="submission" date="2019-11" db="EMBL/GenBank/DDBJ databases">
        <title>Whole genome sequence of Oryza granulata.</title>
        <authorList>
            <person name="Li W."/>
        </authorList>
    </citation>
    <scope>NUCLEOTIDE SEQUENCE [LARGE SCALE GENOMIC DNA]</scope>
    <source>
        <strain evidence="2">cv. Menghai</strain>
        <tissue evidence="1">Leaf</tissue>
    </source>
</reference>
<organism evidence="1 2">
    <name type="scientific">Oryza meyeriana var. granulata</name>
    <dbReference type="NCBI Taxonomy" id="110450"/>
    <lineage>
        <taxon>Eukaryota</taxon>
        <taxon>Viridiplantae</taxon>
        <taxon>Streptophyta</taxon>
        <taxon>Embryophyta</taxon>
        <taxon>Tracheophyta</taxon>
        <taxon>Spermatophyta</taxon>
        <taxon>Magnoliopsida</taxon>
        <taxon>Liliopsida</taxon>
        <taxon>Poales</taxon>
        <taxon>Poaceae</taxon>
        <taxon>BOP clade</taxon>
        <taxon>Oryzoideae</taxon>
        <taxon>Oryzeae</taxon>
        <taxon>Oryzinae</taxon>
        <taxon>Oryza</taxon>
        <taxon>Oryza meyeriana</taxon>
    </lineage>
</organism>
<evidence type="ECO:0000313" key="2">
    <source>
        <dbReference type="Proteomes" id="UP000479710"/>
    </source>
</evidence>
<accession>A0A6G1BJK7</accession>
<protein>
    <submittedName>
        <fullName evidence="1">Uncharacterized protein</fullName>
    </submittedName>
</protein>
<keyword evidence="2" id="KW-1185">Reference proteome</keyword>
<comment type="caution">
    <text evidence="1">The sequence shown here is derived from an EMBL/GenBank/DDBJ whole genome shotgun (WGS) entry which is preliminary data.</text>
</comment>
<dbReference type="Proteomes" id="UP000479710">
    <property type="component" value="Unassembled WGS sequence"/>
</dbReference>
<gene>
    <name evidence="1" type="ORF">E2562_013683</name>
</gene>
<name>A0A6G1BJK7_9ORYZ</name>
<dbReference type="AlphaFoldDB" id="A0A6G1BJK7"/>
<sequence length="70" mass="7240">MSANGSSVVISPVVQGKDQKDILANMQNHNMGNSTSLPVTGSCFNGGSFLSWNSINPPAPQVPNHSTIGT</sequence>
<dbReference type="OrthoDB" id="597873at2759"/>
<evidence type="ECO:0000313" key="1">
    <source>
        <dbReference type="EMBL" id="KAF0888228.1"/>
    </source>
</evidence>